<sequence>LAGHQPSDDGSVNIVSSLGRIQQYIEHCCGRQEIRLWQGQLDRSASQKAARNKQNPREAYFIMKYTEVERFRQVGLPFLSKIFEYKFGVRMYPNGVGNGRGRYVAIFVHMMEGEHDDFLSWPYAGRITLSVLDRNGQRDNDISHTLQAKPTLAAFQRPREAICPIGYGLIYFARIELFFGPQFVKNDELFLKIEFSSK</sequence>
<dbReference type="Pfam" id="PF21355">
    <property type="entry name" value="TRAF-mep_MATH"/>
    <property type="match status" value="1"/>
</dbReference>
<keyword evidence="3" id="KW-1185">Reference proteome</keyword>
<name>A0AAU9WIM5_9CNID</name>
<evidence type="ECO:0000313" key="2">
    <source>
        <dbReference type="EMBL" id="CAH3112777.1"/>
    </source>
</evidence>
<dbReference type="PANTHER" id="PTHR10131:SF94">
    <property type="entry name" value="TNF RECEPTOR-ASSOCIATED FACTOR 4"/>
    <property type="match status" value="1"/>
</dbReference>
<dbReference type="PROSITE" id="PS50144">
    <property type="entry name" value="MATH"/>
    <property type="match status" value="1"/>
</dbReference>
<evidence type="ECO:0000313" key="3">
    <source>
        <dbReference type="Proteomes" id="UP001159428"/>
    </source>
</evidence>
<dbReference type="InterPro" id="IPR049342">
    <property type="entry name" value="TRAF1-6_MATH_dom"/>
</dbReference>
<feature type="domain" description="MATH" evidence="1">
    <location>
        <begin position="55"/>
        <end position="195"/>
    </location>
</feature>
<dbReference type="EMBL" id="CALNXJ010000013">
    <property type="protein sequence ID" value="CAH3112777.1"/>
    <property type="molecule type" value="Genomic_DNA"/>
</dbReference>
<dbReference type="GO" id="GO:0043122">
    <property type="term" value="P:regulation of canonical NF-kappaB signal transduction"/>
    <property type="evidence" value="ECO:0007669"/>
    <property type="project" value="TreeGrafter"/>
</dbReference>
<dbReference type="Gene3D" id="2.60.210.10">
    <property type="entry name" value="Apoptosis, Tumor Necrosis Factor Receptor Associated Protein 2, Chain A"/>
    <property type="match status" value="1"/>
</dbReference>
<dbReference type="SUPFAM" id="SSF49599">
    <property type="entry name" value="TRAF domain-like"/>
    <property type="match status" value="1"/>
</dbReference>
<dbReference type="AlphaFoldDB" id="A0AAU9WIM5"/>
<accession>A0AAU9WIM5</accession>
<feature type="non-terminal residue" evidence="2">
    <location>
        <position position="1"/>
    </location>
</feature>
<protein>
    <recommendedName>
        <fullName evidence="1">MATH domain-containing protein</fullName>
    </recommendedName>
</protein>
<dbReference type="PANTHER" id="PTHR10131">
    <property type="entry name" value="TNF RECEPTOR ASSOCIATED FACTOR"/>
    <property type="match status" value="1"/>
</dbReference>
<proteinExistence type="predicted"/>
<organism evidence="2 3">
    <name type="scientific">Pocillopora meandrina</name>
    <dbReference type="NCBI Taxonomy" id="46732"/>
    <lineage>
        <taxon>Eukaryota</taxon>
        <taxon>Metazoa</taxon>
        <taxon>Cnidaria</taxon>
        <taxon>Anthozoa</taxon>
        <taxon>Hexacorallia</taxon>
        <taxon>Scleractinia</taxon>
        <taxon>Astrocoeniina</taxon>
        <taxon>Pocilloporidae</taxon>
        <taxon>Pocillopora</taxon>
    </lineage>
</organism>
<reference evidence="2 3" key="1">
    <citation type="submission" date="2022-05" db="EMBL/GenBank/DDBJ databases">
        <authorList>
            <consortium name="Genoscope - CEA"/>
            <person name="William W."/>
        </authorList>
    </citation>
    <scope>NUCLEOTIDE SEQUENCE [LARGE SCALE GENOMIC DNA]</scope>
</reference>
<dbReference type="InterPro" id="IPR008974">
    <property type="entry name" value="TRAF-like"/>
</dbReference>
<evidence type="ECO:0000259" key="1">
    <source>
        <dbReference type="PROSITE" id="PS50144"/>
    </source>
</evidence>
<gene>
    <name evidence="2" type="ORF">PMEA_00004650</name>
</gene>
<dbReference type="InterPro" id="IPR002083">
    <property type="entry name" value="MATH/TRAF_dom"/>
</dbReference>
<comment type="caution">
    <text evidence="2">The sequence shown here is derived from an EMBL/GenBank/DDBJ whole genome shotgun (WGS) entry which is preliminary data.</text>
</comment>
<dbReference type="Proteomes" id="UP001159428">
    <property type="component" value="Unassembled WGS sequence"/>
</dbReference>